<proteinExistence type="predicted"/>
<reference evidence="2" key="1">
    <citation type="thesis" date="2021" institute="BYU ScholarsArchive" country="Provo, UT, USA">
        <title>Applications of and Algorithms for Genome Assembly and Genomic Analyses with an Emphasis on Marine Teleosts.</title>
        <authorList>
            <person name="Pickett B.D."/>
        </authorList>
    </citation>
    <scope>NUCLEOTIDE SEQUENCE</scope>
    <source>
        <strain evidence="2">HI-2016</strain>
    </source>
</reference>
<name>A0A8T2PI81_9TELE</name>
<dbReference type="AlphaFoldDB" id="A0A8T2PI81"/>
<gene>
    <name evidence="2" type="ORF">JZ751_029492</name>
</gene>
<accession>A0A8T2PI81</accession>
<evidence type="ECO:0000313" key="3">
    <source>
        <dbReference type="Proteomes" id="UP000824540"/>
    </source>
</evidence>
<evidence type="ECO:0000313" key="2">
    <source>
        <dbReference type="EMBL" id="KAG9349168.1"/>
    </source>
</evidence>
<keyword evidence="3" id="KW-1185">Reference proteome</keyword>
<dbReference type="OrthoDB" id="21182at2759"/>
<dbReference type="EMBL" id="JAFBMS010000010">
    <property type="protein sequence ID" value="KAG9349168.1"/>
    <property type="molecule type" value="Genomic_DNA"/>
</dbReference>
<feature type="region of interest" description="Disordered" evidence="1">
    <location>
        <begin position="77"/>
        <end position="143"/>
    </location>
</feature>
<protein>
    <submittedName>
        <fullName evidence="2">Uncharacterized protein</fullName>
    </submittedName>
</protein>
<comment type="caution">
    <text evidence="2">The sequence shown here is derived from an EMBL/GenBank/DDBJ whole genome shotgun (WGS) entry which is preliminary data.</text>
</comment>
<sequence>PVTFENPLYSTVAGPSSDPAVIHATQVTVNMAGEQIANNYENPVFYTEQPVKAALEPSSNDAVQTSKWGFFKRKWKPSTTFENPTYSEMQNERVASGGDDGSSSQPSPFNAPAKVSKERPSAYTPTEDTFHDTANLVKEDSDI</sequence>
<feature type="non-terminal residue" evidence="2">
    <location>
        <position position="1"/>
    </location>
</feature>
<evidence type="ECO:0000256" key="1">
    <source>
        <dbReference type="SAM" id="MobiDB-lite"/>
    </source>
</evidence>
<organism evidence="2 3">
    <name type="scientific">Albula glossodonta</name>
    <name type="common">roundjaw bonefish</name>
    <dbReference type="NCBI Taxonomy" id="121402"/>
    <lineage>
        <taxon>Eukaryota</taxon>
        <taxon>Metazoa</taxon>
        <taxon>Chordata</taxon>
        <taxon>Craniata</taxon>
        <taxon>Vertebrata</taxon>
        <taxon>Euteleostomi</taxon>
        <taxon>Actinopterygii</taxon>
        <taxon>Neopterygii</taxon>
        <taxon>Teleostei</taxon>
        <taxon>Albuliformes</taxon>
        <taxon>Albulidae</taxon>
        <taxon>Albula</taxon>
    </lineage>
</organism>
<feature type="compositionally biased region" description="Polar residues" evidence="1">
    <location>
        <begin position="77"/>
        <end position="89"/>
    </location>
</feature>
<dbReference type="Proteomes" id="UP000824540">
    <property type="component" value="Unassembled WGS sequence"/>
</dbReference>